<gene>
    <name evidence="4" type="ORF">DEU51_10612</name>
</gene>
<protein>
    <submittedName>
        <fullName evidence="4">Winged helix family transcriptional regulator</fullName>
    </submittedName>
</protein>
<dbReference type="GO" id="GO:0006355">
    <property type="term" value="P:regulation of DNA-templated transcription"/>
    <property type="evidence" value="ECO:0007669"/>
    <property type="project" value="InterPro"/>
</dbReference>
<feature type="domain" description="OmpR/PhoB-type" evidence="3">
    <location>
        <begin position="10"/>
        <end position="108"/>
    </location>
</feature>
<dbReference type="Pfam" id="PF25872">
    <property type="entry name" value="HTH_77"/>
    <property type="match status" value="1"/>
</dbReference>
<dbReference type="Gene3D" id="3.40.50.300">
    <property type="entry name" value="P-loop containing nucleotide triphosphate hydrolases"/>
    <property type="match status" value="1"/>
</dbReference>
<dbReference type="PANTHER" id="PTHR47691">
    <property type="entry name" value="REGULATOR-RELATED"/>
    <property type="match status" value="1"/>
</dbReference>
<dbReference type="Pfam" id="PF00486">
    <property type="entry name" value="Trans_reg_C"/>
    <property type="match status" value="1"/>
</dbReference>
<evidence type="ECO:0000313" key="4">
    <source>
        <dbReference type="EMBL" id="RDL20567.1"/>
    </source>
</evidence>
<dbReference type="AlphaFoldDB" id="A0A370SLD9"/>
<dbReference type="CDD" id="cd00383">
    <property type="entry name" value="trans_reg_C"/>
    <property type="match status" value="1"/>
</dbReference>
<dbReference type="SUPFAM" id="SSF46894">
    <property type="entry name" value="C-terminal effector domain of the bipartite response regulators"/>
    <property type="match status" value="1"/>
</dbReference>
<dbReference type="GO" id="GO:0000160">
    <property type="term" value="P:phosphorelay signal transduction system"/>
    <property type="evidence" value="ECO:0007669"/>
    <property type="project" value="InterPro"/>
</dbReference>
<dbReference type="EMBL" id="QRAV01000006">
    <property type="protein sequence ID" value="RDL20567.1"/>
    <property type="molecule type" value="Genomic_DNA"/>
</dbReference>
<accession>A0A370SLD9</accession>
<sequence>MDNFNDVNTAAVLRFGPYAFHLRQRLILDGDRQLRMGGRALDILQLLVERAGQVVSKEQLIARIWPTSVVEEINLRVHIAAVRRALGDGQDGQLYIVTVPQRGYSFIAPVHYDSVPQAFFEGLQSPQHNLPARLTPVTGRDALVGGMLRRLPLCRLMTVTGPAGVGKTTVALRVAELLLQHFRDGVWLVDLAQIDVEIPLLEHLLRTLDCDFATLCVRHALLVLDNCEYRREACKAMVETLLDAAPQLTILATSREVLQARVETVQPLLPLTFPNSSAVDCVAQAMGYPAVQLFVSRARARQHDFSLREQDLPTVREICRQLDGLPLAIELAAAQIGALALVGLHAQLANGLQLLNHGRRTAVPRHQSMQAALDWSYQRLSEQEQRVLQRLSVFKLAFTLEAAQGVIICPMLSASQLAAIIERLVHTSLLAVEQDAGAGRYRMLNTTRRYAREQLERSGEGIELERRHARFISRVRHASGEHGIAQFVE</sequence>
<dbReference type="InterPro" id="IPR001867">
    <property type="entry name" value="OmpR/PhoB-type_DNA-bd"/>
</dbReference>
<dbReference type="GO" id="GO:0003677">
    <property type="term" value="F:DNA binding"/>
    <property type="evidence" value="ECO:0007669"/>
    <property type="project" value="UniProtKB-UniRule"/>
</dbReference>
<dbReference type="InterPro" id="IPR058852">
    <property type="entry name" value="HTH_77"/>
</dbReference>
<dbReference type="SUPFAM" id="SSF52540">
    <property type="entry name" value="P-loop containing nucleoside triphosphate hydrolases"/>
    <property type="match status" value="1"/>
</dbReference>
<evidence type="ECO:0000313" key="5">
    <source>
        <dbReference type="Proteomes" id="UP000255365"/>
    </source>
</evidence>
<dbReference type="PROSITE" id="PS51755">
    <property type="entry name" value="OMPR_PHOB"/>
    <property type="match status" value="1"/>
</dbReference>
<dbReference type="Gene3D" id="1.10.10.10">
    <property type="entry name" value="Winged helix-like DNA-binding domain superfamily/Winged helix DNA-binding domain"/>
    <property type="match status" value="2"/>
</dbReference>
<evidence type="ECO:0000256" key="2">
    <source>
        <dbReference type="PROSITE-ProRule" id="PRU01091"/>
    </source>
</evidence>
<reference evidence="4 5" key="1">
    <citation type="submission" date="2018-07" db="EMBL/GenBank/DDBJ databases">
        <title>Genome sequencing of rice bacterial endophytes.</title>
        <authorList>
            <person name="Venturi V."/>
        </authorList>
    </citation>
    <scope>NUCLEOTIDE SEQUENCE [LARGE SCALE GENOMIC DNA]</scope>
    <source>
        <strain evidence="4 5">E2333</strain>
    </source>
</reference>
<name>A0A370SLD9_PSEJE</name>
<dbReference type="SMART" id="SM00862">
    <property type="entry name" value="Trans_reg_C"/>
    <property type="match status" value="1"/>
</dbReference>
<comment type="caution">
    <text evidence="4">The sequence shown here is derived from an EMBL/GenBank/DDBJ whole genome shotgun (WGS) entry which is preliminary data.</text>
</comment>
<dbReference type="InterPro" id="IPR036388">
    <property type="entry name" value="WH-like_DNA-bd_sf"/>
</dbReference>
<keyword evidence="1 2" id="KW-0238">DNA-binding</keyword>
<dbReference type="PRINTS" id="PR00364">
    <property type="entry name" value="DISEASERSIST"/>
</dbReference>
<evidence type="ECO:0000256" key="1">
    <source>
        <dbReference type="ARBA" id="ARBA00023125"/>
    </source>
</evidence>
<dbReference type="RefSeq" id="WP_115146724.1">
    <property type="nucleotide sequence ID" value="NZ_QRAV01000006.1"/>
</dbReference>
<dbReference type="PANTHER" id="PTHR47691:SF3">
    <property type="entry name" value="HTH-TYPE TRANSCRIPTIONAL REGULATOR RV0890C-RELATED"/>
    <property type="match status" value="1"/>
</dbReference>
<evidence type="ECO:0000259" key="3">
    <source>
        <dbReference type="PROSITE" id="PS51755"/>
    </source>
</evidence>
<dbReference type="Proteomes" id="UP000255365">
    <property type="component" value="Unassembled WGS sequence"/>
</dbReference>
<organism evidence="4 5">
    <name type="scientific">Pseudomonas jessenii</name>
    <dbReference type="NCBI Taxonomy" id="77298"/>
    <lineage>
        <taxon>Bacteria</taxon>
        <taxon>Pseudomonadati</taxon>
        <taxon>Pseudomonadota</taxon>
        <taxon>Gammaproteobacteria</taxon>
        <taxon>Pseudomonadales</taxon>
        <taxon>Pseudomonadaceae</taxon>
        <taxon>Pseudomonas</taxon>
    </lineage>
</organism>
<proteinExistence type="predicted"/>
<feature type="DNA-binding region" description="OmpR/PhoB-type" evidence="2">
    <location>
        <begin position="10"/>
        <end position="108"/>
    </location>
</feature>
<dbReference type="InterPro" id="IPR027417">
    <property type="entry name" value="P-loop_NTPase"/>
</dbReference>
<dbReference type="InterPro" id="IPR016032">
    <property type="entry name" value="Sig_transdc_resp-reg_C-effctor"/>
</dbReference>